<feature type="transmembrane region" description="Helical" evidence="8">
    <location>
        <begin position="385"/>
        <end position="404"/>
    </location>
</feature>
<evidence type="ECO:0000256" key="7">
    <source>
        <dbReference type="ARBA" id="ARBA00023136"/>
    </source>
</evidence>
<sequence>MKIIYSIKNIGKTYIRIFWATLLVAIIGLSGISQYGITWDEQMNIDMVKWNLEYLRDGDPLSEHFRHHGFIFNYTSNLIYEIQYSIKKSLLPSSALSKQNFRTTAERNFYILKEKTRVKHVVTFLLSLLSYISVAGLVYILTRSNLAWLGVFILALFPRFWGHSFFNPKDIPFATLFTLGTFLGARLLNYYFQKETQTYKIGLNKITVYSLLYGIAIGLATGVRVAGFFLLFFLIISHLLVKANLKDIYLTFIRFSKFYLVIFLAWAITTISVYPASWAKPVQWFYEAVFSLSKYSVWDNTALFNGQQIPGRSLPWYYLPSYLLMTVPVLFQISFVVGLIWIIFKYNKLTPTQKACAILVILQIFTLPLIAIIKQSTMYDEIRHFLFIIPGIAVLATTALIWIYQSIANKYIKLFLATFLTLYIISIGLDMAALHPYEYTYFNRAYGGLKAAHRQQETDYWGLSLKEGMEWLNKNAQPNSTILVAGPIFAAQAFTDRSQNFTIIHRDYFAWGKDPDPDYYLAISRYDYFDFFPQCPVVYSVLRQDTPLGIVKHCNKK</sequence>
<dbReference type="RefSeq" id="WP_106455745.1">
    <property type="nucleotide sequence ID" value="NZ_PXOH01000004.1"/>
</dbReference>
<evidence type="ECO:0000256" key="8">
    <source>
        <dbReference type="SAM" id="Phobius"/>
    </source>
</evidence>
<evidence type="ECO:0000256" key="2">
    <source>
        <dbReference type="ARBA" id="ARBA00022475"/>
    </source>
</evidence>
<evidence type="ECO:0000256" key="1">
    <source>
        <dbReference type="ARBA" id="ARBA00004651"/>
    </source>
</evidence>
<dbReference type="GO" id="GO:0016763">
    <property type="term" value="F:pentosyltransferase activity"/>
    <property type="evidence" value="ECO:0007669"/>
    <property type="project" value="TreeGrafter"/>
</dbReference>
<evidence type="ECO:0008006" key="11">
    <source>
        <dbReference type="Google" id="ProtNLM"/>
    </source>
</evidence>
<dbReference type="OrthoDB" id="3760751at2"/>
<evidence type="ECO:0000256" key="4">
    <source>
        <dbReference type="ARBA" id="ARBA00022679"/>
    </source>
</evidence>
<keyword evidence="4" id="KW-0808">Transferase</keyword>
<reference evidence="9 10" key="1">
    <citation type="submission" date="2018-03" db="EMBL/GenBank/DDBJ databases">
        <title>The ancient ancestry and fast evolution of plastids.</title>
        <authorList>
            <person name="Moore K.R."/>
            <person name="Magnabosco C."/>
            <person name="Momper L."/>
            <person name="Gold D.A."/>
            <person name="Bosak T."/>
            <person name="Fournier G.P."/>
        </authorList>
    </citation>
    <scope>NUCLEOTIDE SEQUENCE [LARGE SCALE GENOMIC DNA]</scope>
    <source>
        <strain evidence="9 10">CCALA 016</strain>
    </source>
</reference>
<feature type="transmembrane region" description="Helical" evidence="8">
    <location>
        <begin position="258"/>
        <end position="277"/>
    </location>
</feature>
<evidence type="ECO:0000313" key="9">
    <source>
        <dbReference type="EMBL" id="PSF38303.1"/>
    </source>
</evidence>
<protein>
    <recommendedName>
        <fullName evidence="11">Glycosyltransferase RgtA/B/C/D-like domain-containing protein</fullName>
    </recommendedName>
</protein>
<evidence type="ECO:0000256" key="6">
    <source>
        <dbReference type="ARBA" id="ARBA00022989"/>
    </source>
</evidence>
<keyword evidence="10" id="KW-1185">Reference proteome</keyword>
<keyword evidence="7 8" id="KW-0472">Membrane</keyword>
<reference evidence="9 10" key="2">
    <citation type="submission" date="2018-03" db="EMBL/GenBank/DDBJ databases">
        <authorList>
            <person name="Keele B.F."/>
        </authorList>
    </citation>
    <scope>NUCLEOTIDE SEQUENCE [LARGE SCALE GENOMIC DNA]</scope>
    <source>
        <strain evidence="9 10">CCALA 016</strain>
    </source>
</reference>
<dbReference type="Proteomes" id="UP000239001">
    <property type="component" value="Unassembled WGS sequence"/>
</dbReference>
<dbReference type="AlphaFoldDB" id="A0A2T1M0S8"/>
<name>A0A2T1M0S8_9CHRO</name>
<feature type="transmembrane region" description="Helical" evidence="8">
    <location>
        <begin position="121"/>
        <end position="141"/>
    </location>
</feature>
<keyword evidence="2" id="KW-1003">Cell membrane</keyword>
<dbReference type="InterPro" id="IPR050297">
    <property type="entry name" value="LipidA_mod_glycosyltrf_83"/>
</dbReference>
<feature type="transmembrane region" description="Helical" evidence="8">
    <location>
        <begin position="147"/>
        <end position="166"/>
    </location>
</feature>
<proteinExistence type="predicted"/>
<dbReference type="GO" id="GO:0009103">
    <property type="term" value="P:lipopolysaccharide biosynthetic process"/>
    <property type="evidence" value="ECO:0007669"/>
    <property type="project" value="UniProtKB-ARBA"/>
</dbReference>
<accession>A0A2T1M0S8</accession>
<evidence type="ECO:0000256" key="5">
    <source>
        <dbReference type="ARBA" id="ARBA00022692"/>
    </source>
</evidence>
<feature type="transmembrane region" description="Helical" evidence="8">
    <location>
        <begin position="322"/>
        <end position="344"/>
    </location>
</feature>
<gene>
    <name evidence="9" type="ORF">C7H19_04730</name>
</gene>
<evidence type="ECO:0000256" key="3">
    <source>
        <dbReference type="ARBA" id="ARBA00022676"/>
    </source>
</evidence>
<feature type="transmembrane region" description="Helical" evidence="8">
    <location>
        <begin position="212"/>
        <end position="237"/>
    </location>
</feature>
<dbReference type="GO" id="GO:0005886">
    <property type="term" value="C:plasma membrane"/>
    <property type="evidence" value="ECO:0007669"/>
    <property type="project" value="UniProtKB-SubCell"/>
</dbReference>
<feature type="transmembrane region" description="Helical" evidence="8">
    <location>
        <begin position="17"/>
        <end position="37"/>
    </location>
</feature>
<comment type="caution">
    <text evidence="9">The sequence shown here is derived from an EMBL/GenBank/DDBJ whole genome shotgun (WGS) entry which is preliminary data.</text>
</comment>
<feature type="transmembrane region" description="Helical" evidence="8">
    <location>
        <begin position="411"/>
        <end position="434"/>
    </location>
</feature>
<keyword evidence="6 8" id="KW-1133">Transmembrane helix</keyword>
<organism evidence="9 10">
    <name type="scientific">Aphanothece hegewaldii CCALA 016</name>
    <dbReference type="NCBI Taxonomy" id="2107694"/>
    <lineage>
        <taxon>Bacteria</taxon>
        <taxon>Bacillati</taxon>
        <taxon>Cyanobacteriota</taxon>
        <taxon>Cyanophyceae</taxon>
        <taxon>Oscillatoriophycideae</taxon>
        <taxon>Chroococcales</taxon>
        <taxon>Aphanothecaceae</taxon>
        <taxon>Aphanothece</taxon>
    </lineage>
</organism>
<dbReference type="PANTHER" id="PTHR33908">
    <property type="entry name" value="MANNOSYLTRANSFERASE YKCB-RELATED"/>
    <property type="match status" value="1"/>
</dbReference>
<dbReference type="EMBL" id="PXOH01000004">
    <property type="protein sequence ID" value="PSF38303.1"/>
    <property type="molecule type" value="Genomic_DNA"/>
</dbReference>
<comment type="subcellular location">
    <subcellularLocation>
        <location evidence="1">Cell membrane</location>
        <topology evidence="1">Multi-pass membrane protein</topology>
    </subcellularLocation>
</comment>
<dbReference type="PANTHER" id="PTHR33908:SF11">
    <property type="entry name" value="MEMBRANE PROTEIN"/>
    <property type="match status" value="1"/>
</dbReference>
<evidence type="ECO:0000313" key="10">
    <source>
        <dbReference type="Proteomes" id="UP000239001"/>
    </source>
</evidence>
<feature type="transmembrane region" description="Helical" evidence="8">
    <location>
        <begin position="173"/>
        <end position="192"/>
    </location>
</feature>
<feature type="transmembrane region" description="Helical" evidence="8">
    <location>
        <begin position="356"/>
        <end position="373"/>
    </location>
</feature>
<keyword evidence="5 8" id="KW-0812">Transmembrane</keyword>
<keyword evidence="3" id="KW-0328">Glycosyltransferase</keyword>